<feature type="chain" id="PRO_5007884886" description="Periplasmic binding protein domain-containing protein" evidence="4">
    <location>
        <begin position="22"/>
        <end position="367"/>
    </location>
</feature>
<sequence length="367" mass="41521">MTFLKVLLLFIFLAFSSVSFAKSSFSVLFVNPSLAGEPFWGKVQQITEEACKQLGVNIDVIYGDGNRHIQIAELKKYLDYRASPDYVILMLYPGGAEQTLTMLNNYGIKFITLEQTITGMEKDEIGIPKQRFEHWLGEVYFDNYQAGFDLAKALHESVMFSGHKGTVNGLAINGHYGSESDKRNQGAADYFKNADIKLQQTVHASWSKEQAYTKTKRLFKRYPDTQLIWSASDLMAMGAQTAVRQLKKGEGQVAIGGFDWLSDSLSLIKKGRLSASVGGHFMMGGWALVSIFDFHHGNSYWLQNSQITFELSAITRDNIDEYIWISNNPDWSKIDYKGFSILDKSVKGYYFSPKYLRQNNQDAVVVE</sequence>
<evidence type="ECO:0000256" key="2">
    <source>
        <dbReference type="ARBA" id="ARBA00007639"/>
    </source>
</evidence>
<dbReference type="GO" id="GO:0030313">
    <property type="term" value="C:cell envelope"/>
    <property type="evidence" value="ECO:0007669"/>
    <property type="project" value="UniProtKB-SubCell"/>
</dbReference>
<dbReference type="InterPro" id="IPR025997">
    <property type="entry name" value="SBP_2_dom"/>
</dbReference>
<evidence type="ECO:0000256" key="1">
    <source>
        <dbReference type="ARBA" id="ARBA00004196"/>
    </source>
</evidence>
<evidence type="ECO:0000256" key="4">
    <source>
        <dbReference type="SAM" id="SignalP"/>
    </source>
</evidence>
<reference evidence="6 7" key="1">
    <citation type="submission" date="2013-07" db="EMBL/GenBank/DDBJ databases">
        <title>Comparative Genomic and Metabolomic Analysis of Twelve Strains of Pseudoalteromonas luteoviolacea.</title>
        <authorList>
            <person name="Vynne N.G."/>
            <person name="Mansson M."/>
            <person name="Gram L."/>
        </authorList>
    </citation>
    <scope>NUCLEOTIDE SEQUENCE [LARGE SCALE GENOMIC DNA]</scope>
    <source>
        <strain evidence="6 7">NCIMB 1942</strain>
    </source>
</reference>
<dbReference type="SUPFAM" id="SSF53822">
    <property type="entry name" value="Periplasmic binding protein-like I"/>
    <property type="match status" value="1"/>
</dbReference>
<keyword evidence="3 4" id="KW-0732">Signal</keyword>
<name>A0A167CU38_9GAMM</name>
<dbReference type="GO" id="GO:0030246">
    <property type="term" value="F:carbohydrate binding"/>
    <property type="evidence" value="ECO:0007669"/>
    <property type="project" value="UniProtKB-ARBA"/>
</dbReference>
<feature type="domain" description="Periplasmic binding protein" evidence="5">
    <location>
        <begin position="29"/>
        <end position="280"/>
    </location>
</feature>
<accession>A0A167CU38</accession>
<dbReference type="Proteomes" id="UP000076587">
    <property type="component" value="Unassembled WGS sequence"/>
</dbReference>
<dbReference type="GO" id="GO:0055085">
    <property type="term" value="P:transmembrane transport"/>
    <property type="evidence" value="ECO:0007669"/>
    <property type="project" value="UniProtKB-ARBA"/>
</dbReference>
<dbReference type="PANTHER" id="PTHR46847">
    <property type="entry name" value="D-ALLOSE-BINDING PERIPLASMIC PROTEIN-RELATED"/>
    <property type="match status" value="1"/>
</dbReference>
<dbReference type="AlphaFoldDB" id="A0A167CU38"/>
<feature type="signal peptide" evidence="4">
    <location>
        <begin position="1"/>
        <end position="21"/>
    </location>
</feature>
<evidence type="ECO:0000313" key="7">
    <source>
        <dbReference type="Proteomes" id="UP000076587"/>
    </source>
</evidence>
<evidence type="ECO:0000313" key="6">
    <source>
        <dbReference type="EMBL" id="KZN48067.1"/>
    </source>
</evidence>
<proteinExistence type="inferred from homology"/>
<dbReference type="EMBL" id="AUXT01000149">
    <property type="protein sequence ID" value="KZN48067.1"/>
    <property type="molecule type" value="Genomic_DNA"/>
</dbReference>
<dbReference type="Gene3D" id="3.40.50.2300">
    <property type="match status" value="2"/>
</dbReference>
<comment type="caution">
    <text evidence="6">The sequence shown here is derived from an EMBL/GenBank/DDBJ whole genome shotgun (WGS) entry which is preliminary data.</text>
</comment>
<dbReference type="PANTHER" id="PTHR46847:SF2">
    <property type="entry name" value="ABC TRANSPORTER SUGAR-BINDING PROTEIN"/>
    <property type="match status" value="1"/>
</dbReference>
<dbReference type="PATRIC" id="fig|1365253.3.peg.1999"/>
<comment type="subcellular location">
    <subcellularLocation>
        <location evidence="1">Cell envelope</location>
    </subcellularLocation>
</comment>
<dbReference type="OrthoDB" id="245475at2"/>
<dbReference type="CDD" id="cd06324">
    <property type="entry name" value="PBP1_ABC_sugar_binding-like"/>
    <property type="match status" value="1"/>
</dbReference>
<dbReference type="Pfam" id="PF13407">
    <property type="entry name" value="Peripla_BP_4"/>
    <property type="match status" value="1"/>
</dbReference>
<dbReference type="InterPro" id="IPR028082">
    <property type="entry name" value="Peripla_BP_I"/>
</dbReference>
<organism evidence="6 7">
    <name type="scientific">Pseudoalteromonas luteoviolacea NCIMB 1942</name>
    <dbReference type="NCBI Taxonomy" id="1365253"/>
    <lineage>
        <taxon>Bacteria</taxon>
        <taxon>Pseudomonadati</taxon>
        <taxon>Pseudomonadota</taxon>
        <taxon>Gammaproteobacteria</taxon>
        <taxon>Alteromonadales</taxon>
        <taxon>Pseudoalteromonadaceae</taxon>
        <taxon>Pseudoalteromonas</taxon>
    </lineage>
</organism>
<protein>
    <recommendedName>
        <fullName evidence="5">Periplasmic binding protein domain-containing protein</fullName>
    </recommendedName>
</protein>
<comment type="similarity">
    <text evidence="2">Belongs to the bacterial solute-binding protein 2 family.</text>
</comment>
<evidence type="ECO:0000256" key="3">
    <source>
        <dbReference type="ARBA" id="ARBA00022729"/>
    </source>
</evidence>
<dbReference type="RefSeq" id="WP_063376739.1">
    <property type="nucleotide sequence ID" value="NZ_AUXT01000149.1"/>
</dbReference>
<evidence type="ECO:0000259" key="5">
    <source>
        <dbReference type="Pfam" id="PF13407"/>
    </source>
</evidence>
<gene>
    <name evidence="6" type="ORF">N482_08705</name>
</gene>